<organism evidence="1 2">
    <name type="scientific">Asbolus verrucosus</name>
    <name type="common">Desert ironclad beetle</name>
    <dbReference type="NCBI Taxonomy" id="1661398"/>
    <lineage>
        <taxon>Eukaryota</taxon>
        <taxon>Metazoa</taxon>
        <taxon>Ecdysozoa</taxon>
        <taxon>Arthropoda</taxon>
        <taxon>Hexapoda</taxon>
        <taxon>Insecta</taxon>
        <taxon>Pterygota</taxon>
        <taxon>Neoptera</taxon>
        <taxon>Endopterygota</taxon>
        <taxon>Coleoptera</taxon>
        <taxon>Polyphaga</taxon>
        <taxon>Cucujiformia</taxon>
        <taxon>Tenebrionidae</taxon>
        <taxon>Pimeliinae</taxon>
        <taxon>Asbolus</taxon>
    </lineage>
</organism>
<name>A0A482W0H9_ASBVE</name>
<dbReference type="InterPro" id="IPR036397">
    <property type="entry name" value="RNaseH_sf"/>
</dbReference>
<proteinExistence type="predicted"/>
<gene>
    <name evidence="1" type="ORF">BDFB_009822</name>
</gene>
<dbReference type="AlphaFoldDB" id="A0A482W0H9"/>
<dbReference type="EMBL" id="QDEB01046317">
    <property type="protein sequence ID" value="RZC38117.1"/>
    <property type="molecule type" value="Genomic_DNA"/>
</dbReference>
<keyword evidence="2" id="KW-1185">Reference proteome</keyword>
<dbReference type="Proteomes" id="UP000292052">
    <property type="component" value="Unassembled WGS sequence"/>
</dbReference>
<evidence type="ECO:0000313" key="1">
    <source>
        <dbReference type="EMBL" id="RZC38117.1"/>
    </source>
</evidence>
<dbReference type="Gene3D" id="3.30.420.10">
    <property type="entry name" value="Ribonuclease H-like superfamily/Ribonuclease H"/>
    <property type="match status" value="1"/>
</dbReference>
<sequence>MTYRRRLSQDTVRRRPAEVDLRPYQAAKSLLTGEDRRERLRFAQEHLNWNNADLGKVMFSVESRFCLYSDDRRRRVYRRSGERYRQACIV</sequence>
<dbReference type="STRING" id="1661398.A0A482W0H9"/>
<reference evidence="1 2" key="1">
    <citation type="submission" date="2017-03" db="EMBL/GenBank/DDBJ databases">
        <title>Genome of the blue death feigning beetle - Asbolus verrucosus.</title>
        <authorList>
            <person name="Rider S.D."/>
        </authorList>
    </citation>
    <scope>NUCLEOTIDE SEQUENCE [LARGE SCALE GENOMIC DNA]</scope>
    <source>
        <strain evidence="1">Butters</strain>
        <tissue evidence="1">Head and leg muscle</tissue>
    </source>
</reference>
<accession>A0A482W0H9</accession>
<dbReference type="GO" id="GO:0003676">
    <property type="term" value="F:nucleic acid binding"/>
    <property type="evidence" value="ECO:0007669"/>
    <property type="project" value="InterPro"/>
</dbReference>
<dbReference type="OrthoDB" id="9996331at2759"/>
<comment type="caution">
    <text evidence="1">The sequence shown here is derived from an EMBL/GenBank/DDBJ whole genome shotgun (WGS) entry which is preliminary data.</text>
</comment>
<evidence type="ECO:0000313" key="2">
    <source>
        <dbReference type="Proteomes" id="UP000292052"/>
    </source>
</evidence>
<protein>
    <recommendedName>
        <fullName evidence="3">HTH Tnp Tc3 2 domain containing protein</fullName>
    </recommendedName>
</protein>
<evidence type="ECO:0008006" key="3">
    <source>
        <dbReference type="Google" id="ProtNLM"/>
    </source>
</evidence>